<reference evidence="1" key="1">
    <citation type="journal article" date="2015" name="Nature">
        <title>Complex archaea that bridge the gap between prokaryotes and eukaryotes.</title>
        <authorList>
            <person name="Spang A."/>
            <person name="Saw J.H."/>
            <person name="Jorgensen S.L."/>
            <person name="Zaremba-Niedzwiedzka K."/>
            <person name="Martijn J."/>
            <person name="Lind A.E."/>
            <person name="van Eijk R."/>
            <person name="Schleper C."/>
            <person name="Guy L."/>
            <person name="Ettema T.J."/>
        </authorList>
    </citation>
    <scope>NUCLEOTIDE SEQUENCE</scope>
</reference>
<dbReference type="EMBL" id="LAZR01056882">
    <property type="protein sequence ID" value="KKK73223.1"/>
    <property type="molecule type" value="Genomic_DNA"/>
</dbReference>
<gene>
    <name evidence="1" type="ORF">LCGC14_2895960</name>
</gene>
<evidence type="ECO:0000313" key="1">
    <source>
        <dbReference type="EMBL" id="KKK73223.1"/>
    </source>
</evidence>
<proteinExistence type="predicted"/>
<dbReference type="AlphaFoldDB" id="A0A0F8XW75"/>
<protein>
    <submittedName>
        <fullName evidence="1">Uncharacterized protein</fullName>
    </submittedName>
</protein>
<name>A0A0F8XW75_9ZZZZ</name>
<sequence>MGILASGVVMTDAGSFNLPESAVITPTVVTSFATGDTFVINLAPAGHYYQPVSSGFESLSLEMF</sequence>
<comment type="caution">
    <text evidence="1">The sequence shown here is derived from an EMBL/GenBank/DDBJ whole genome shotgun (WGS) entry which is preliminary data.</text>
</comment>
<organism evidence="1">
    <name type="scientific">marine sediment metagenome</name>
    <dbReference type="NCBI Taxonomy" id="412755"/>
    <lineage>
        <taxon>unclassified sequences</taxon>
        <taxon>metagenomes</taxon>
        <taxon>ecological metagenomes</taxon>
    </lineage>
</organism>
<accession>A0A0F8XW75</accession>
<feature type="non-terminal residue" evidence="1">
    <location>
        <position position="64"/>
    </location>
</feature>